<gene>
    <name evidence="2" type="ORF">FB559_0283</name>
</gene>
<evidence type="ECO:0000256" key="1">
    <source>
        <dbReference type="SAM" id="MobiDB-lite"/>
    </source>
</evidence>
<dbReference type="AlphaFoldDB" id="A0A543CCK6"/>
<name>A0A543CCK6_9ACTN</name>
<dbReference type="Proteomes" id="UP000316096">
    <property type="component" value="Unassembled WGS sequence"/>
</dbReference>
<evidence type="ECO:0000313" key="2">
    <source>
        <dbReference type="EMBL" id="TQL94801.1"/>
    </source>
</evidence>
<feature type="region of interest" description="Disordered" evidence="1">
    <location>
        <begin position="1"/>
        <end position="33"/>
    </location>
</feature>
<dbReference type="OrthoDB" id="3536710at2"/>
<comment type="caution">
    <text evidence="2">The sequence shown here is derived from an EMBL/GenBank/DDBJ whole genome shotgun (WGS) entry which is preliminary data.</text>
</comment>
<feature type="compositionally biased region" description="Basic and acidic residues" evidence="1">
    <location>
        <begin position="7"/>
        <end position="32"/>
    </location>
</feature>
<keyword evidence="3" id="KW-1185">Reference proteome</keyword>
<evidence type="ECO:0000313" key="3">
    <source>
        <dbReference type="Proteomes" id="UP000316096"/>
    </source>
</evidence>
<organism evidence="2 3">
    <name type="scientific">Actinoallomurus bryophytorum</name>
    <dbReference type="NCBI Taxonomy" id="1490222"/>
    <lineage>
        <taxon>Bacteria</taxon>
        <taxon>Bacillati</taxon>
        <taxon>Actinomycetota</taxon>
        <taxon>Actinomycetes</taxon>
        <taxon>Streptosporangiales</taxon>
        <taxon>Thermomonosporaceae</taxon>
        <taxon>Actinoallomurus</taxon>
    </lineage>
</organism>
<reference evidence="2 3" key="1">
    <citation type="submission" date="2019-06" db="EMBL/GenBank/DDBJ databases">
        <title>Sequencing the genomes of 1000 actinobacteria strains.</title>
        <authorList>
            <person name="Klenk H.-P."/>
        </authorList>
    </citation>
    <scope>NUCLEOTIDE SEQUENCE [LARGE SCALE GENOMIC DNA]</scope>
    <source>
        <strain evidence="2 3">DSM 102200</strain>
    </source>
</reference>
<dbReference type="RefSeq" id="WP_141952400.1">
    <property type="nucleotide sequence ID" value="NZ_VFOZ01000001.1"/>
</dbReference>
<protein>
    <submittedName>
        <fullName evidence="2">Uncharacterized protein</fullName>
    </submittedName>
</protein>
<accession>A0A543CCK6</accession>
<proteinExistence type="predicted"/>
<sequence length="141" mass="15912">MEVVASHMHDHWRTPRRLADGGYEPRPKKTEDQEWIAQNGTDDVDIANTAYEDLPADWQKETRASALVAVGVTADGLRNGQRVGESAFVESASAKVHEAWLERNGDWAPPEQRLPYHRLSEPEKAKDRVFVLKALEILGVR</sequence>
<dbReference type="EMBL" id="VFOZ01000001">
    <property type="protein sequence ID" value="TQL94801.1"/>
    <property type="molecule type" value="Genomic_DNA"/>
</dbReference>